<evidence type="ECO:0000256" key="7">
    <source>
        <dbReference type="ARBA" id="ARBA00023098"/>
    </source>
</evidence>
<dbReference type="Pfam" id="PF24948">
    <property type="entry name" value="Citrate_synth_N"/>
    <property type="match status" value="1"/>
</dbReference>
<accession>A0ABT5XGH3</accession>
<protein>
    <submittedName>
        <fullName evidence="10">ATP citrate lyase citrate-binding domain-containing protein</fullName>
    </submittedName>
</protein>
<dbReference type="EMBL" id="JARFPL010000031">
    <property type="protein sequence ID" value="MDF0593813.1"/>
    <property type="molecule type" value="Genomic_DNA"/>
</dbReference>
<dbReference type="Gene3D" id="3.30.470.110">
    <property type="match status" value="1"/>
</dbReference>
<comment type="subcellular location">
    <subcellularLocation>
        <location evidence="1">Cytoplasm</location>
    </subcellularLocation>
</comment>
<feature type="domain" description="ATP-citrate synthase citrate-binding" evidence="8">
    <location>
        <begin position="244"/>
        <end position="422"/>
    </location>
</feature>
<keyword evidence="3" id="KW-0444">Lipid biosynthesis</keyword>
<dbReference type="InterPro" id="IPR016102">
    <property type="entry name" value="Succinyl-CoA_synth-like"/>
</dbReference>
<keyword evidence="11" id="KW-1185">Reference proteome</keyword>
<reference evidence="10 11" key="1">
    <citation type="submission" date="2023-03" db="EMBL/GenBank/DDBJ databases">
        <title>Whole genome sequencing of Methanotrichaceae archaeon M04Ac.</title>
        <authorList>
            <person name="Khomyakova M.A."/>
            <person name="Merkel A.Y."/>
            <person name="Slobodkin A.I."/>
        </authorList>
    </citation>
    <scope>NUCLEOTIDE SEQUENCE [LARGE SCALE GENOMIC DNA]</scope>
    <source>
        <strain evidence="10 11">M04Ac</strain>
    </source>
</reference>
<evidence type="ECO:0000256" key="6">
    <source>
        <dbReference type="ARBA" id="ARBA00022840"/>
    </source>
</evidence>
<dbReference type="InterPro" id="IPR056749">
    <property type="entry name" value="Citrate_synth_N"/>
</dbReference>
<evidence type="ECO:0000256" key="3">
    <source>
        <dbReference type="ARBA" id="ARBA00022516"/>
    </source>
</evidence>
<evidence type="ECO:0000256" key="5">
    <source>
        <dbReference type="ARBA" id="ARBA00022741"/>
    </source>
</evidence>
<gene>
    <name evidence="10" type="ORF">P0O24_09480</name>
</gene>
<evidence type="ECO:0000313" key="11">
    <source>
        <dbReference type="Proteomes" id="UP001215956"/>
    </source>
</evidence>
<sequence>MAQRGIREYDAKRILAERLPDYIDDFDYDGEIALITRDTDLEVVAVDNPWVKKKRLVVKPDQLFGKRGAHGLILLDASWDKAKRYIQDNMGREVLVGTIVGTLDTFLIEPFVPHRPEEELYVAIKSERDKDVIYFSLRGGVEIEANWDTVTEIPVDVLARPEELDLGSKLPAGLADRLQPTAAFVRGLYRLYRDLGFSYLEINPFVFAGGRVVPLDLVARLDDAEAFWQRKTWRGLEFPEPFGRALTKEEAWIKEIDSRTGASLKLTILNPRGRVWTMVAGGGASVIYADTICDLGFAGELANYGEYSGDPSTMDTYDYTKTILELMTREKDPEGRPKYLLIGGGIANFTDVAKTFKGVVMGLEDYRDRLRDTGVEIYVRRGGPHYEEGLRIMRQLGERLGVPIHVYGPETHMTRIVSMALGGGE</sequence>
<proteinExistence type="predicted"/>
<keyword evidence="7" id="KW-0443">Lipid metabolism</keyword>
<dbReference type="Gene3D" id="3.40.50.261">
    <property type="entry name" value="Succinyl-CoA synthetase domains"/>
    <property type="match status" value="1"/>
</dbReference>
<feature type="domain" description="ATP-citrate synthase ATP-grasp" evidence="9">
    <location>
        <begin position="2"/>
        <end position="233"/>
    </location>
</feature>
<dbReference type="SUPFAM" id="SSF56059">
    <property type="entry name" value="Glutathione synthetase ATP-binding domain-like"/>
    <property type="match status" value="1"/>
</dbReference>
<keyword evidence="10" id="KW-0456">Lyase</keyword>
<evidence type="ECO:0000256" key="2">
    <source>
        <dbReference type="ARBA" id="ARBA00022490"/>
    </source>
</evidence>
<evidence type="ECO:0000256" key="4">
    <source>
        <dbReference type="ARBA" id="ARBA00022679"/>
    </source>
</evidence>
<evidence type="ECO:0000259" key="8">
    <source>
        <dbReference type="Pfam" id="PF16114"/>
    </source>
</evidence>
<keyword evidence="6" id="KW-0067">ATP-binding</keyword>
<dbReference type="Pfam" id="PF16114">
    <property type="entry name" value="Citrate_bind"/>
    <property type="match status" value="1"/>
</dbReference>
<dbReference type="InterPro" id="IPR032263">
    <property type="entry name" value="Citrate-bd"/>
</dbReference>
<name>A0ABT5XGH3_9EURY</name>
<evidence type="ECO:0000256" key="1">
    <source>
        <dbReference type="ARBA" id="ARBA00004496"/>
    </source>
</evidence>
<dbReference type="Proteomes" id="UP001215956">
    <property type="component" value="Unassembled WGS sequence"/>
</dbReference>
<evidence type="ECO:0000313" key="10">
    <source>
        <dbReference type="EMBL" id="MDF0593813.1"/>
    </source>
</evidence>
<comment type="caution">
    <text evidence="10">The sequence shown here is derived from an EMBL/GenBank/DDBJ whole genome shotgun (WGS) entry which is preliminary data.</text>
</comment>
<keyword evidence="4" id="KW-0808">Transferase</keyword>
<organism evidence="10 11">
    <name type="scientific">Candidatus Methanocrinis alkalitolerans</name>
    <dbReference type="NCBI Taxonomy" id="3033395"/>
    <lineage>
        <taxon>Archaea</taxon>
        <taxon>Methanobacteriati</taxon>
        <taxon>Methanobacteriota</taxon>
        <taxon>Stenosarchaea group</taxon>
        <taxon>Methanomicrobia</taxon>
        <taxon>Methanotrichales</taxon>
        <taxon>Methanotrichaceae</taxon>
        <taxon>Methanocrinis</taxon>
    </lineage>
</organism>
<keyword evidence="5" id="KW-0547">Nucleotide-binding</keyword>
<keyword evidence="2" id="KW-0963">Cytoplasm</keyword>
<dbReference type="SUPFAM" id="SSF52210">
    <property type="entry name" value="Succinyl-CoA synthetase domains"/>
    <property type="match status" value="1"/>
</dbReference>
<dbReference type="RefSeq" id="WP_316969515.1">
    <property type="nucleotide sequence ID" value="NZ_JARFPL010000031.1"/>
</dbReference>
<evidence type="ECO:0000259" key="9">
    <source>
        <dbReference type="Pfam" id="PF24948"/>
    </source>
</evidence>
<dbReference type="GO" id="GO:0016829">
    <property type="term" value="F:lyase activity"/>
    <property type="evidence" value="ECO:0007669"/>
    <property type="project" value="UniProtKB-KW"/>
</dbReference>